<evidence type="ECO:0000256" key="6">
    <source>
        <dbReference type="ARBA" id="ARBA00023136"/>
    </source>
</evidence>
<dbReference type="PROSITE" id="PS50198">
    <property type="entry name" value="PPIC_PPIASE_2"/>
    <property type="match status" value="1"/>
</dbReference>
<evidence type="ECO:0000313" key="14">
    <source>
        <dbReference type="EMBL" id="CCG19647.1"/>
    </source>
</evidence>
<dbReference type="InterPro" id="IPR052029">
    <property type="entry name" value="PpiD_chaperone"/>
</dbReference>
<evidence type="ECO:0000256" key="10">
    <source>
        <dbReference type="ARBA" id="ARBA00042775"/>
    </source>
</evidence>
<dbReference type="KEGG" id="tat:KUM_0855"/>
<comment type="similarity">
    <text evidence="8">Belongs to the PpiD chaperone family.</text>
</comment>
<keyword evidence="3" id="KW-0997">Cell inner membrane</keyword>
<dbReference type="PANTHER" id="PTHR47529">
    <property type="entry name" value="PEPTIDYL-PROLYL CIS-TRANS ISOMERASE D"/>
    <property type="match status" value="1"/>
</dbReference>
<evidence type="ECO:0000256" key="1">
    <source>
        <dbReference type="ARBA" id="ARBA00004382"/>
    </source>
</evidence>
<dbReference type="Pfam" id="PF13145">
    <property type="entry name" value="Rotamase_2"/>
    <property type="match status" value="1"/>
</dbReference>
<dbReference type="Pfam" id="PF13624">
    <property type="entry name" value="SurA_N_3"/>
    <property type="match status" value="1"/>
</dbReference>
<dbReference type="InterPro" id="IPR046357">
    <property type="entry name" value="PPIase_dom_sf"/>
</dbReference>
<sequence>MLEFLRKHSKWVLFFIILLIVPSFVFFGLSDYSGMNVNEKPLVQVNDDKITESQFNQSWTERLNSLRNQLGSNFKVSEVDTPEYRKLWLENLVDNLVITNTARDNKFYGSDSMVRYSIAQDPRFMTDGKFSMENYNAFLTSVSTNSQEYENFLRATLGVNVVVDPVINSTIVPDSTIEELKKYVTKTRQVQTKVFANEDFVKSVNIDMKELEEWFHKNAESKFRIPEYLNAEYIILNEKTAVEQVPEPNEDALRSYFENNKNRFLTEERRFVRHIQVETEEKANNLLEQLKADPSKFEELVLSESKDLGTKNNKGELGYLKKQDIPGLENTVFALENPGLTGPVKLGENFHIFDVVNIEKSQSKSFEELKPTLVNEVKLQIASEKFAELATNLTNLTHERRDDLKTIADDLMLPVGQVHGITKSGIISDIPDKVILNEDIKAIFNTPRVIDIAFNNEVYKQGQNSGVVEISPSEFLVFKLTDKKESAVPSFKSVKAKAAREFQLEKASELAQKAGEDFIQTHSASASVEPKSEDGSSLLREGVDVSLFAGNLPDALMADVMAIPSDKLPAYVGGKTNDGYVVARVVKDSVPDERMVRVFEQQFPLIVKNGTSAQIGDSYKFSLRDFHKVQYTDVVQKTIENKEN</sequence>
<dbReference type="HOGENOM" id="CLU_023843_1_2_4"/>
<keyword evidence="7" id="KW-0143">Chaperone</keyword>
<dbReference type="InterPro" id="IPR027304">
    <property type="entry name" value="Trigger_fact/SurA_dom_sf"/>
</dbReference>
<dbReference type="Gene3D" id="3.10.50.40">
    <property type="match status" value="1"/>
</dbReference>
<gene>
    <name evidence="14" type="primary">ppiD</name>
    <name evidence="14" type="ORF">KUM_0855</name>
</gene>
<keyword evidence="5 12" id="KW-1133">Transmembrane helix</keyword>
<organism evidence="14">
    <name type="scientific">Taylorella asinigenitalis 14/45</name>
    <dbReference type="NCBI Taxonomy" id="1091495"/>
    <lineage>
        <taxon>Bacteria</taxon>
        <taxon>Pseudomonadati</taxon>
        <taxon>Pseudomonadota</taxon>
        <taxon>Betaproteobacteria</taxon>
        <taxon>Burkholderiales</taxon>
        <taxon>Alcaligenaceae</taxon>
        <taxon>Taylorella</taxon>
    </lineage>
</organism>
<keyword evidence="11" id="KW-0697">Rotamase</keyword>
<evidence type="ECO:0000256" key="4">
    <source>
        <dbReference type="ARBA" id="ARBA00022692"/>
    </source>
</evidence>
<evidence type="ECO:0000256" key="3">
    <source>
        <dbReference type="ARBA" id="ARBA00022519"/>
    </source>
</evidence>
<evidence type="ECO:0000256" key="7">
    <source>
        <dbReference type="ARBA" id="ARBA00023186"/>
    </source>
</evidence>
<dbReference type="GO" id="GO:0003755">
    <property type="term" value="F:peptidyl-prolyl cis-trans isomerase activity"/>
    <property type="evidence" value="ECO:0007669"/>
    <property type="project" value="UniProtKB-KW"/>
</dbReference>
<evidence type="ECO:0000259" key="13">
    <source>
        <dbReference type="PROSITE" id="PS50198"/>
    </source>
</evidence>
<dbReference type="Gene3D" id="1.10.4030.10">
    <property type="entry name" value="Porin chaperone SurA, peptide-binding domain"/>
    <property type="match status" value="1"/>
</dbReference>
<evidence type="ECO:0000256" key="11">
    <source>
        <dbReference type="PROSITE-ProRule" id="PRU00278"/>
    </source>
</evidence>
<keyword evidence="11 14" id="KW-0413">Isomerase</keyword>
<dbReference type="PANTHER" id="PTHR47529:SF1">
    <property type="entry name" value="PERIPLASMIC CHAPERONE PPID"/>
    <property type="match status" value="1"/>
</dbReference>
<comment type="subcellular location">
    <subcellularLocation>
        <location evidence="1">Cell inner membrane</location>
        <topology evidence="1">Single-pass type II membrane protein</topology>
        <orientation evidence="1">Periplasmic side</orientation>
    </subcellularLocation>
</comment>
<proteinExistence type="inferred from homology"/>
<reference evidence="14" key="1">
    <citation type="journal article" date="2012" name="Vet. Microbiol.">
        <title>Comparative genomic analyses of the Taylorellae.</title>
        <authorList>
            <person name="Hauser H."/>
            <person name="Richter D.C."/>
            <person name="van Tonder A."/>
            <person name="Clark L."/>
            <person name="Preston A."/>
        </authorList>
    </citation>
    <scope>NUCLEOTIDE SEQUENCE</scope>
    <source>
        <strain evidence="14">14/45</strain>
    </source>
</reference>
<dbReference type="EMBL" id="HE681424">
    <property type="protein sequence ID" value="CCG19647.1"/>
    <property type="molecule type" value="Genomic_DNA"/>
</dbReference>
<keyword evidence="2" id="KW-1003">Cell membrane</keyword>
<keyword evidence="6 12" id="KW-0472">Membrane</keyword>
<evidence type="ECO:0000256" key="5">
    <source>
        <dbReference type="ARBA" id="ARBA00022989"/>
    </source>
</evidence>
<evidence type="ECO:0000256" key="2">
    <source>
        <dbReference type="ARBA" id="ARBA00022475"/>
    </source>
</evidence>
<feature type="domain" description="PpiC" evidence="13">
    <location>
        <begin position="267"/>
        <end position="357"/>
    </location>
</feature>
<keyword evidence="4 12" id="KW-0812">Transmembrane</keyword>
<protein>
    <recommendedName>
        <fullName evidence="9">Periplasmic chaperone PpiD</fullName>
    </recommendedName>
    <alternativeName>
        <fullName evidence="10">Periplasmic folding chaperone</fullName>
    </alternativeName>
</protein>
<dbReference type="GO" id="GO:0005886">
    <property type="term" value="C:plasma membrane"/>
    <property type="evidence" value="ECO:0007669"/>
    <property type="project" value="UniProtKB-SubCell"/>
</dbReference>
<evidence type="ECO:0000256" key="9">
    <source>
        <dbReference type="ARBA" id="ARBA00040743"/>
    </source>
</evidence>
<dbReference type="SUPFAM" id="SSF54534">
    <property type="entry name" value="FKBP-like"/>
    <property type="match status" value="1"/>
</dbReference>
<accession>I7IKZ8</accession>
<evidence type="ECO:0000256" key="12">
    <source>
        <dbReference type="SAM" id="Phobius"/>
    </source>
</evidence>
<feature type="transmembrane region" description="Helical" evidence="12">
    <location>
        <begin position="12"/>
        <end position="30"/>
    </location>
</feature>
<evidence type="ECO:0000256" key="8">
    <source>
        <dbReference type="ARBA" id="ARBA00038408"/>
    </source>
</evidence>
<dbReference type="InterPro" id="IPR000297">
    <property type="entry name" value="PPIase_PpiC"/>
</dbReference>
<name>I7IKZ8_9BURK</name>
<dbReference type="RefSeq" id="WP_015551717.1">
    <property type="nucleotide sequence ID" value="NC_021033.1"/>
</dbReference>
<dbReference type="AlphaFoldDB" id="I7IKZ8"/>
<dbReference type="SUPFAM" id="SSF109998">
    <property type="entry name" value="Triger factor/SurA peptide-binding domain-like"/>
    <property type="match status" value="1"/>
</dbReference>